<keyword evidence="7 11" id="KW-1133">Transmembrane helix</keyword>
<evidence type="ECO:0000256" key="11">
    <source>
        <dbReference type="SAM" id="Phobius"/>
    </source>
</evidence>
<comment type="similarity">
    <text evidence="1">Belongs to the ABC transporter superfamily. ABCB family. Multidrug resistance exporter (TC 3.A.1.201) subfamily.</text>
</comment>
<protein>
    <recommendedName>
        <fullName evidence="16">Multidrug resistance protein</fullName>
    </recommendedName>
</protein>
<feature type="transmembrane region" description="Helical" evidence="11">
    <location>
        <begin position="845"/>
        <end position="864"/>
    </location>
</feature>
<organism evidence="14 15">
    <name type="scientific">Vitis vinifera</name>
    <name type="common">Grape</name>
    <dbReference type="NCBI Taxonomy" id="29760"/>
    <lineage>
        <taxon>Eukaryota</taxon>
        <taxon>Viridiplantae</taxon>
        <taxon>Streptophyta</taxon>
        <taxon>Embryophyta</taxon>
        <taxon>Tracheophyta</taxon>
        <taxon>Spermatophyta</taxon>
        <taxon>Magnoliopsida</taxon>
        <taxon>eudicotyledons</taxon>
        <taxon>Gunneridae</taxon>
        <taxon>Pentapetalae</taxon>
        <taxon>rosids</taxon>
        <taxon>Vitales</taxon>
        <taxon>Vitaceae</taxon>
        <taxon>Viteae</taxon>
        <taxon>Vitis</taxon>
    </lineage>
</organism>
<dbReference type="SUPFAM" id="SSF90123">
    <property type="entry name" value="ABC transporter transmembrane region"/>
    <property type="match status" value="2"/>
</dbReference>
<feature type="transmembrane region" description="Helical" evidence="11">
    <location>
        <begin position="698"/>
        <end position="728"/>
    </location>
</feature>
<dbReference type="PROSITE" id="PS50929">
    <property type="entry name" value="ABC_TM1F"/>
    <property type="match status" value="2"/>
</dbReference>
<feature type="region of interest" description="Disordered" evidence="10">
    <location>
        <begin position="1"/>
        <end position="45"/>
    </location>
</feature>
<dbReference type="InterPro" id="IPR011527">
    <property type="entry name" value="ABC1_TM_dom"/>
</dbReference>
<feature type="domain" description="ABC transporter" evidence="12">
    <location>
        <begin position="1021"/>
        <end position="1257"/>
    </location>
</feature>
<dbReference type="CDD" id="cd18577">
    <property type="entry name" value="ABC_6TM_Pgp_ABCB1_D1_like"/>
    <property type="match status" value="1"/>
</dbReference>
<keyword evidence="2" id="KW-0813">Transport</keyword>
<keyword evidence="3 11" id="KW-0812">Transmembrane</keyword>
<evidence type="ECO:0000256" key="4">
    <source>
        <dbReference type="ARBA" id="ARBA00022737"/>
    </source>
</evidence>
<dbReference type="PANTHER" id="PTHR45136">
    <property type="entry name" value="ABC TRANSPORTER DOMAIN-CONTAINING PROTEIN"/>
    <property type="match status" value="1"/>
</dbReference>
<dbReference type="InterPro" id="IPR003593">
    <property type="entry name" value="AAA+_ATPase"/>
</dbReference>
<dbReference type="SMART" id="SM00382">
    <property type="entry name" value="AAA"/>
    <property type="match status" value="2"/>
</dbReference>
<accession>A0ABY9DQD3</accession>
<reference evidence="14 15" key="1">
    <citation type="journal article" date="2023" name="Hortic Res">
        <title>The complete reference genome for grapevine (Vitis vinifera L.) genetics and breeding.</title>
        <authorList>
            <person name="Shi X."/>
            <person name="Cao S."/>
            <person name="Wang X."/>
            <person name="Huang S."/>
            <person name="Wang Y."/>
            <person name="Liu Z."/>
            <person name="Liu W."/>
            <person name="Leng X."/>
            <person name="Peng Y."/>
            <person name="Wang N."/>
            <person name="Wang Y."/>
            <person name="Ma Z."/>
            <person name="Xu X."/>
            <person name="Zhang F."/>
            <person name="Xue H."/>
            <person name="Zhong H."/>
            <person name="Wang Y."/>
            <person name="Zhang K."/>
            <person name="Velt A."/>
            <person name="Avia K."/>
            <person name="Holtgrawe D."/>
            <person name="Grimplet J."/>
            <person name="Matus J.T."/>
            <person name="Ware D."/>
            <person name="Wu X."/>
            <person name="Wang H."/>
            <person name="Liu C."/>
            <person name="Fang Y."/>
            <person name="Rustenholz C."/>
            <person name="Cheng Z."/>
            <person name="Xiao H."/>
            <person name="Zhou Y."/>
        </authorList>
    </citation>
    <scope>NUCLEOTIDE SEQUENCE [LARGE SCALE GENOMIC DNA]</scope>
    <source>
        <strain evidence="15">cv. Pinot noir / PN40024</strain>
        <tissue evidence="14">Leaf</tissue>
    </source>
</reference>
<evidence type="ECO:0000259" key="13">
    <source>
        <dbReference type="PROSITE" id="PS50929"/>
    </source>
</evidence>
<evidence type="ECO:0008006" key="16">
    <source>
        <dbReference type="Google" id="ProtNLM"/>
    </source>
</evidence>
<feature type="compositionally biased region" description="Basic and acidic residues" evidence="10">
    <location>
        <begin position="1"/>
        <end position="38"/>
    </location>
</feature>
<feature type="transmembrane region" description="Helical" evidence="11">
    <location>
        <begin position="819"/>
        <end position="839"/>
    </location>
</feature>
<keyword evidence="8 11" id="KW-0472">Membrane</keyword>
<feature type="domain" description="ABC transmembrane type-1" evidence="13">
    <location>
        <begin position="64"/>
        <end position="349"/>
    </location>
</feature>
<dbReference type="Gene3D" id="3.40.50.300">
    <property type="entry name" value="P-loop containing nucleotide triphosphate hydrolases"/>
    <property type="match status" value="2"/>
</dbReference>
<dbReference type="SUPFAM" id="SSF52540">
    <property type="entry name" value="P-loop containing nucleoside triphosphate hydrolases"/>
    <property type="match status" value="2"/>
</dbReference>
<proteinExistence type="inferred from homology"/>
<evidence type="ECO:0000259" key="12">
    <source>
        <dbReference type="PROSITE" id="PS50893"/>
    </source>
</evidence>
<dbReference type="EMBL" id="CP126664">
    <property type="protein sequence ID" value="WKA08820.1"/>
    <property type="molecule type" value="Genomic_DNA"/>
</dbReference>
<evidence type="ECO:0000256" key="7">
    <source>
        <dbReference type="ARBA" id="ARBA00022989"/>
    </source>
</evidence>
<dbReference type="InterPro" id="IPR027417">
    <property type="entry name" value="P-loop_NTPase"/>
</dbReference>
<feature type="domain" description="ABC transporter" evidence="12">
    <location>
        <begin position="384"/>
        <end position="620"/>
    </location>
</feature>
<dbReference type="InterPro" id="IPR036640">
    <property type="entry name" value="ABC1_TM_sf"/>
</dbReference>
<evidence type="ECO:0000256" key="10">
    <source>
        <dbReference type="SAM" id="MobiDB-lite"/>
    </source>
</evidence>
<keyword evidence="6" id="KW-0067">ATP-binding</keyword>
<sequence>MGKLDLETQKDDTLTSKPEGNEKIEKDDVSSTKPEESGKPATPSGSLRSILRYSDWKDMVLMTLGTFGCVADGLTMSAMMLVISKLMNAYAVTSLSLADIDKYALALLYVALGIGAGSFLEGFCWARTAERQTSRLRRKYLQAVLRQDVGFFERTHGASMTSQVVSSISTDILVIQGVLSEKLPNFIMNIAMFITSQMTALYLCWRLAIVAIPALSMLIIPGIVYGKLLSGLGEKIQEAYSVAGGIVEQAISSIRTVYSYVGEERTVKSYSVALEPILKLGIKQGLMKGMAIGSIGVTYAVWALQGWYGSILVTDKGVKGGNVFTTGVCIIYGGLALGSSFLNVKHFTEANAAAALILEMIERVPSIDSADQQGKTITEVKGELVFEEIDFAYPSRPGNLVLRKFNLKVVACQTVGLVGSSGSGKSTVINLLQRFYDPLGGEILLDGIGIKSLQLKWLRSQMGLVAQEPILFATTVKENILFGKEEASQEEIVQAAKAANAHNFISQLPNGYDTLVGQLGIQMSEGQKQRISIARALLRDPRILLLDEATSALDSQSEKAVQDAFNQASLGRTTIIVAHRLSALRNADLIAVIQSGEVVEAGSHDQLIQNRHGPYSAMVQLQKTTFMKDEIISEPKGNESHNSTSTTEEAAPTAEIANKLSPQLPSHQTNSNQQSEDHYSPPSIWQLMWMTTPEWKPTLVGCIGALIFGLVQPMSSFCMGALLAVYFINDHDEIRSQTKMYCFAFLAFAIFAFITNVIQHYHFGVMGENLTRRVREASLTKILTFEIEWFDQEHNSTGALCSRLSVDSTMARTLVADRLSLLTQAISAAALAVILGMVLAWKLAIVVTALQPFIIGAFYTRAVMMRSMSKKILKAQNKSSELASEAVGNHRIITAFYSQEKVLSLFEVTQKDPKNESLKQSWYAGLGLFTSQFLTSGSAGLIFWYGGRLLYNKEISYKHLFQTFFILVATGRLIAETGSMTADLSKGTNALKSVFMTLERKSKMDPDEIKGIKPEKLIGDIEFKEVDFFYPTRPKQMILMGVSLKVDAGKVVALVGQSGSGKSTVIRMIERFYDPSKGSIEVDGIDIKHYNLRALRLHIALVSQEPTLFAGTIQENIAYAKENASEAEIIEAATVANAHEFISSMKDGYATYCGERGVQLSGGQKQRLALARAILKNPAILLLDEATSALDVKLESLVQDALEKTMVGRTCLVVAHRLSTIQKSDKISVIDDGKIVEEGSHGELLAKGEKGAYFSLVKLQQHATMEKRELNLIGRNIEPSKDE</sequence>
<dbReference type="Proteomes" id="UP001227230">
    <property type="component" value="Chromosome 17"/>
</dbReference>
<evidence type="ECO:0000256" key="9">
    <source>
        <dbReference type="ARBA" id="ARBA00023180"/>
    </source>
</evidence>
<evidence type="ECO:0000256" key="8">
    <source>
        <dbReference type="ARBA" id="ARBA00023136"/>
    </source>
</evidence>
<dbReference type="PROSITE" id="PS50893">
    <property type="entry name" value="ABC_TRANSPORTER_2"/>
    <property type="match status" value="2"/>
</dbReference>
<dbReference type="PROSITE" id="PS00211">
    <property type="entry name" value="ABC_TRANSPORTER_1"/>
    <property type="match status" value="1"/>
</dbReference>
<feature type="transmembrane region" description="Helical" evidence="11">
    <location>
        <begin position="320"/>
        <end position="342"/>
    </location>
</feature>
<evidence type="ECO:0000256" key="2">
    <source>
        <dbReference type="ARBA" id="ARBA00022448"/>
    </source>
</evidence>
<evidence type="ECO:0000256" key="6">
    <source>
        <dbReference type="ARBA" id="ARBA00022840"/>
    </source>
</evidence>
<keyword evidence="5" id="KW-0547">Nucleotide-binding</keyword>
<feature type="transmembrane region" description="Helical" evidence="11">
    <location>
        <begin position="103"/>
        <end position="126"/>
    </location>
</feature>
<evidence type="ECO:0000256" key="3">
    <source>
        <dbReference type="ARBA" id="ARBA00022692"/>
    </source>
</evidence>
<dbReference type="CDD" id="cd18578">
    <property type="entry name" value="ABC_6TM_Pgp_ABCB1_D2_like"/>
    <property type="match status" value="1"/>
</dbReference>
<name>A0ABY9DQD3_VITVI</name>
<evidence type="ECO:0000256" key="5">
    <source>
        <dbReference type="ARBA" id="ARBA00022741"/>
    </source>
</evidence>
<gene>
    <name evidence="14" type="ORF">VitviT2T_026507</name>
</gene>
<feature type="transmembrane region" description="Helical" evidence="11">
    <location>
        <begin position="59"/>
        <end position="83"/>
    </location>
</feature>
<keyword evidence="4" id="KW-0677">Repeat</keyword>
<evidence type="ECO:0000313" key="14">
    <source>
        <dbReference type="EMBL" id="WKA08820.1"/>
    </source>
</evidence>
<dbReference type="CDD" id="cd03249">
    <property type="entry name" value="ABC_MTABC3_MDL1_MDL2"/>
    <property type="match status" value="2"/>
</dbReference>
<dbReference type="Pfam" id="PF00664">
    <property type="entry name" value="ABC_membrane"/>
    <property type="match status" value="2"/>
</dbReference>
<dbReference type="InterPro" id="IPR017871">
    <property type="entry name" value="ABC_transporter-like_CS"/>
</dbReference>
<feature type="transmembrane region" description="Helical" evidence="11">
    <location>
        <begin position="209"/>
        <end position="228"/>
    </location>
</feature>
<evidence type="ECO:0000256" key="1">
    <source>
        <dbReference type="ARBA" id="ARBA00007577"/>
    </source>
</evidence>
<dbReference type="InterPro" id="IPR003439">
    <property type="entry name" value="ABC_transporter-like_ATP-bd"/>
</dbReference>
<feature type="domain" description="ABC transmembrane type-1" evidence="13">
    <location>
        <begin position="699"/>
        <end position="986"/>
    </location>
</feature>
<feature type="transmembrane region" description="Helical" evidence="11">
    <location>
        <begin position="289"/>
        <end position="308"/>
    </location>
</feature>
<dbReference type="PANTHER" id="PTHR45136:SF2">
    <property type="entry name" value="ABC TRANSPORTER DOMAIN-CONTAINING PROTEIN"/>
    <property type="match status" value="1"/>
</dbReference>
<keyword evidence="9" id="KW-0325">Glycoprotein</keyword>
<dbReference type="Pfam" id="PF00005">
    <property type="entry name" value="ABC_tran"/>
    <property type="match status" value="2"/>
</dbReference>
<dbReference type="Gene3D" id="1.20.1560.10">
    <property type="entry name" value="ABC transporter type 1, transmembrane domain"/>
    <property type="match status" value="1"/>
</dbReference>
<feature type="transmembrane region" description="Helical" evidence="11">
    <location>
        <begin position="740"/>
        <end position="758"/>
    </location>
</feature>
<keyword evidence="15" id="KW-1185">Reference proteome</keyword>
<evidence type="ECO:0000313" key="15">
    <source>
        <dbReference type="Proteomes" id="UP001227230"/>
    </source>
</evidence>